<evidence type="ECO:0000313" key="1">
    <source>
        <dbReference type="EMBL" id="QDU34251.1"/>
    </source>
</evidence>
<dbReference type="OrthoDB" id="8481366at2"/>
<dbReference type="Proteomes" id="UP000317369">
    <property type="component" value="Chromosome"/>
</dbReference>
<accession>A0A517YVI9</accession>
<evidence type="ECO:0000313" key="2">
    <source>
        <dbReference type="Proteomes" id="UP000317369"/>
    </source>
</evidence>
<organism evidence="1 2">
    <name type="scientific">Poriferisphaera corsica</name>
    <dbReference type="NCBI Taxonomy" id="2528020"/>
    <lineage>
        <taxon>Bacteria</taxon>
        <taxon>Pseudomonadati</taxon>
        <taxon>Planctomycetota</taxon>
        <taxon>Phycisphaerae</taxon>
        <taxon>Phycisphaerales</taxon>
        <taxon>Phycisphaeraceae</taxon>
        <taxon>Poriferisphaera</taxon>
    </lineage>
</organism>
<sequence>MSNLVEHAKKELKLAGYAGPDEEGPNGWAYKNIIELIEVFAKQGHSGSSAPYVSETFSKLAEYEPLTPLTGEDDEWNDISAYSDNPKWQNKRDSRVFKDKGGNASFIKGKVFFGPDGIGYTNSDSHVPVTFPFTPKTEYIKVDEEGNPLTEQN</sequence>
<dbReference type="Pfam" id="PF25185">
    <property type="entry name" value="Tad3"/>
    <property type="match status" value="1"/>
</dbReference>
<name>A0A517YVI9_9BACT</name>
<dbReference type="InterPro" id="IPR057383">
    <property type="entry name" value="Tad3"/>
</dbReference>
<dbReference type="RefSeq" id="WP_145077942.1">
    <property type="nucleotide sequence ID" value="NZ_CP036425.1"/>
</dbReference>
<keyword evidence="2" id="KW-1185">Reference proteome</keyword>
<proteinExistence type="predicted"/>
<dbReference type="EMBL" id="CP036425">
    <property type="protein sequence ID" value="QDU34251.1"/>
    <property type="molecule type" value="Genomic_DNA"/>
</dbReference>
<protein>
    <submittedName>
        <fullName evidence="1">Uncharacterized protein</fullName>
    </submittedName>
</protein>
<gene>
    <name evidence="1" type="ORF">KS4_23170</name>
</gene>
<dbReference type="AlphaFoldDB" id="A0A517YVI9"/>
<dbReference type="KEGG" id="pcor:KS4_23170"/>
<reference evidence="1 2" key="1">
    <citation type="submission" date="2019-02" db="EMBL/GenBank/DDBJ databases">
        <title>Deep-cultivation of Planctomycetes and their phenomic and genomic characterization uncovers novel biology.</title>
        <authorList>
            <person name="Wiegand S."/>
            <person name="Jogler M."/>
            <person name="Boedeker C."/>
            <person name="Pinto D."/>
            <person name="Vollmers J."/>
            <person name="Rivas-Marin E."/>
            <person name="Kohn T."/>
            <person name="Peeters S.H."/>
            <person name="Heuer A."/>
            <person name="Rast P."/>
            <person name="Oberbeckmann S."/>
            <person name="Bunk B."/>
            <person name="Jeske O."/>
            <person name="Meyerdierks A."/>
            <person name="Storesund J.E."/>
            <person name="Kallscheuer N."/>
            <person name="Luecker S."/>
            <person name="Lage O.M."/>
            <person name="Pohl T."/>
            <person name="Merkel B.J."/>
            <person name="Hornburger P."/>
            <person name="Mueller R.-W."/>
            <person name="Bruemmer F."/>
            <person name="Labrenz M."/>
            <person name="Spormann A.M."/>
            <person name="Op den Camp H."/>
            <person name="Overmann J."/>
            <person name="Amann R."/>
            <person name="Jetten M.S.M."/>
            <person name="Mascher T."/>
            <person name="Medema M.H."/>
            <person name="Devos D.P."/>
            <person name="Kaster A.-K."/>
            <person name="Ovreas L."/>
            <person name="Rohde M."/>
            <person name="Galperin M.Y."/>
            <person name="Jogler C."/>
        </authorList>
    </citation>
    <scope>NUCLEOTIDE SEQUENCE [LARGE SCALE GENOMIC DNA]</scope>
    <source>
        <strain evidence="1 2">KS4</strain>
    </source>
</reference>